<dbReference type="AlphaFoldDB" id="A0A914QBA8"/>
<dbReference type="Proteomes" id="UP000887578">
    <property type="component" value="Unplaced"/>
</dbReference>
<accession>A0A914QBA8</accession>
<keyword evidence="1" id="KW-1185">Reference proteome</keyword>
<evidence type="ECO:0000313" key="1">
    <source>
        <dbReference type="Proteomes" id="UP000887578"/>
    </source>
</evidence>
<dbReference type="WBParaSite" id="PDA_v2.g2848.t1">
    <property type="protein sequence ID" value="PDA_v2.g2848.t1"/>
    <property type="gene ID" value="PDA_v2.g2848"/>
</dbReference>
<reference evidence="2" key="1">
    <citation type="submission" date="2022-11" db="UniProtKB">
        <authorList>
            <consortium name="WormBaseParasite"/>
        </authorList>
    </citation>
    <scope>IDENTIFICATION</scope>
</reference>
<evidence type="ECO:0000313" key="2">
    <source>
        <dbReference type="WBParaSite" id="PDA_v2.g2848.t1"/>
    </source>
</evidence>
<protein>
    <submittedName>
        <fullName evidence="2">Uncharacterized protein</fullName>
    </submittedName>
</protein>
<proteinExistence type="predicted"/>
<sequence length="259" mass="30150">MGIRGNYKSENKVFGSNKMLPLCLEINRQCRGVNYCCPNDFPKNIAFLHFVLKDDQISCSSNATKYYAPHVFIPSLDFGEIDYIQRLEDKLSEISGKLEYDKRIEIFIITFENYLKNELSDEIASKMYVAAVKWKSQIKCGIAEITLNAANKRIVSCVALQYDDKLDAVKIKEYLHLCNKCDDLRLKEEAVAYLPQQIKLAHISLKNIRNNYAEFEFLRKRKLSESDIFNNSTDTIYLHPKIKQRNHIINNENEDFLLI</sequence>
<name>A0A914QBA8_9BILA</name>
<organism evidence="1 2">
    <name type="scientific">Panagrolaimus davidi</name>
    <dbReference type="NCBI Taxonomy" id="227884"/>
    <lineage>
        <taxon>Eukaryota</taxon>
        <taxon>Metazoa</taxon>
        <taxon>Ecdysozoa</taxon>
        <taxon>Nematoda</taxon>
        <taxon>Chromadorea</taxon>
        <taxon>Rhabditida</taxon>
        <taxon>Tylenchina</taxon>
        <taxon>Panagrolaimomorpha</taxon>
        <taxon>Panagrolaimoidea</taxon>
        <taxon>Panagrolaimidae</taxon>
        <taxon>Panagrolaimus</taxon>
    </lineage>
</organism>